<evidence type="ECO:0000313" key="9">
    <source>
        <dbReference type="EMBL" id="EDW28225.1"/>
    </source>
</evidence>
<dbReference type="InterPro" id="IPR051948">
    <property type="entry name" value="Hsp70_co-chaperone_J-domain"/>
</dbReference>
<dbReference type="PRINTS" id="PR00625">
    <property type="entry name" value="JDOMAIN"/>
</dbReference>
<evidence type="ECO:0000256" key="1">
    <source>
        <dbReference type="ARBA" id="ARBA00023186"/>
    </source>
</evidence>
<evidence type="ECO:0000256" key="5">
    <source>
        <dbReference type="ARBA" id="ARBA00046365"/>
    </source>
</evidence>
<name>B4G6K0_DROPE</name>
<dbReference type="eggNOG" id="KOG0714">
    <property type="taxonomic scope" value="Eukaryota"/>
</dbReference>
<feature type="compositionally biased region" description="Basic and acidic residues" evidence="6">
    <location>
        <begin position="63"/>
        <end position="78"/>
    </location>
</feature>
<evidence type="ECO:0000256" key="7">
    <source>
        <dbReference type="SAM" id="Phobius"/>
    </source>
</evidence>
<evidence type="ECO:0000313" key="10">
    <source>
        <dbReference type="Proteomes" id="UP000008744"/>
    </source>
</evidence>
<protein>
    <recommendedName>
        <fullName evidence="2">DnaJ homolog subfamily B member 9</fullName>
    </recommendedName>
    <alternativeName>
        <fullName evidence="3">Endoplasmic reticulum DNA J domain-containing protein 4</fullName>
    </alternativeName>
</protein>
<dbReference type="AlphaFoldDB" id="B4G6K0"/>
<evidence type="ECO:0000256" key="2">
    <source>
        <dbReference type="ARBA" id="ARBA00040158"/>
    </source>
</evidence>
<dbReference type="InterPro" id="IPR001623">
    <property type="entry name" value="DnaJ_domain"/>
</dbReference>
<dbReference type="OrthoDB" id="552049at2759"/>
<dbReference type="KEGG" id="dpe:6589625"/>
<comment type="function">
    <text evidence="4">Co-chaperone for Hsp70 protein HSPA5/BiP that acts as a key repressor of the ERN1/IRE1-mediated unfolded protein response (UPR). J domain-containing co-chaperones stimulate the ATPase activity of Hsp70 proteins and are required for efficient substrate recognition by Hsp70 proteins. In the unstressed endoplasmic reticulum, interacts with the luminal region of ERN1/IRE1 and selectively recruits HSPA5/BiP: HSPA5/BiP disrupts the dimerization of the active ERN1/IRE1 luminal region, thereby inactivating ERN1/IRE1. Also involved in endoplasmic reticulum-associated degradation (ERAD) of misfolded proteins. Required for survival of B-cell progenitors and normal antibody production.</text>
</comment>
<dbReference type="EMBL" id="CH479180">
    <property type="protein sequence ID" value="EDW28225.1"/>
    <property type="molecule type" value="Genomic_DNA"/>
</dbReference>
<keyword evidence="10" id="KW-1185">Reference proteome</keyword>
<dbReference type="Proteomes" id="UP000008744">
    <property type="component" value="Unassembled WGS sequence"/>
</dbReference>
<dbReference type="Gene3D" id="1.10.287.110">
    <property type="entry name" value="DnaJ domain"/>
    <property type="match status" value="1"/>
</dbReference>
<dbReference type="GO" id="GO:0005783">
    <property type="term" value="C:endoplasmic reticulum"/>
    <property type="evidence" value="ECO:0007669"/>
    <property type="project" value="TreeGrafter"/>
</dbReference>
<evidence type="ECO:0000259" key="8">
    <source>
        <dbReference type="PROSITE" id="PS50076"/>
    </source>
</evidence>
<dbReference type="GO" id="GO:0051787">
    <property type="term" value="F:misfolded protein binding"/>
    <property type="evidence" value="ECO:0007669"/>
    <property type="project" value="TreeGrafter"/>
</dbReference>
<dbReference type="PROSITE" id="PS50076">
    <property type="entry name" value="DNAJ_2"/>
    <property type="match status" value="1"/>
</dbReference>
<keyword evidence="7" id="KW-0472">Membrane</keyword>
<dbReference type="PANTHER" id="PTHR44360">
    <property type="entry name" value="DNAJ HOMOLOG SUBFAMILY B MEMBER 9"/>
    <property type="match status" value="1"/>
</dbReference>
<dbReference type="GO" id="GO:0036503">
    <property type="term" value="P:ERAD pathway"/>
    <property type="evidence" value="ECO:0007669"/>
    <property type="project" value="TreeGrafter"/>
</dbReference>
<keyword evidence="7" id="KW-1133">Transmembrane helix</keyword>
<sequence length="132" mass="15049">MDQDLYLLLGVGKRATEDEIAKAYRRMALIYHPDKNDHPESVEHFKKIRAAFDVLSNKWTRADYDRQHRTKPKPENRKPTHSTTQQSTALNIFPTLCVIGGAIFGAAIAISTNKWFNSEESEGSDKESKNDK</sequence>
<dbReference type="InterPro" id="IPR036869">
    <property type="entry name" value="J_dom_sf"/>
</dbReference>
<dbReference type="SMART" id="SM00271">
    <property type="entry name" value="DnaJ"/>
    <property type="match status" value="1"/>
</dbReference>
<dbReference type="InterPro" id="IPR018253">
    <property type="entry name" value="DnaJ_domain_CS"/>
</dbReference>
<comment type="subunit">
    <text evidence="5">Interacts with HSPA5/BiP; interaction is direct. Interacts with ERN1/IRE1 (via the luminal region). Interacts with DERL1.</text>
</comment>
<dbReference type="PANTHER" id="PTHR44360:SF1">
    <property type="entry name" value="DNAJ HOMOLOG SUBFAMILY B MEMBER 9"/>
    <property type="match status" value="1"/>
</dbReference>
<dbReference type="Pfam" id="PF00226">
    <property type="entry name" value="DnaJ"/>
    <property type="match status" value="1"/>
</dbReference>
<gene>
    <name evidence="9" type="primary">Dper\GL19053</name>
    <name evidence="9" type="ORF">Dper_GL19053</name>
</gene>
<organism evidence="10">
    <name type="scientific">Drosophila persimilis</name>
    <name type="common">Fruit fly</name>
    <dbReference type="NCBI Taxonomy" id="7234"/>
    <lineage>
        <taxon>Eukaryota</taxon>
        <taxon>Metazoa</taxon>
        <taxon>Ecdysozoa</taxon>
        <taxon>Arthropoda</taxon>
        <taxon>Hexapoda</taxon>
        <taxon>Insecta</taxon>
        <taxon>Pterygota</taxon>
        <taxon>Neoptera</taxon>
        <taxon>Endopterygota</taxon>
        <taxon>Diptera</taxon>
        <taxon>Brachycera</taxon>
        <taxon>Muscomorpha</taxon>
        <taxon>Ephydroidea</taxon>
        <taxon>Drosophilidae</taxon>
        <taxon>Drosophila</taxon>
        <taxon>Sophophora</taxon>
    </lineage>
</organism>
<dbReference type="PROSITE" id="PS00636">
    <property type="entry name" value="DNAJ_1"/>
    <property type="match status" value="1"/>
</dbReference>
<keyword evidence="1" id="KW-0143">Chaperone</keyword>
<evidence type="ECO:0000256" key="4">
    <source>
        <dbReference type="ARBA" id="ARBA00045428"/>
    </source>
</evidence>
<proteinExistence type="predicted"/>
<dbReference type="OMA" id="KWTRADY"/>
<reference evidence="9 10" key="1">
    <citation type="journal article" date="2007" name="Nature">
        <title>Evolution of genes and genomes on the Drosophila phylogeny.</title>
        <authorList>
            <consortium name="Drosophila 12 Genomes Consortium"/>
            <person name="Clark A.G."/>
            <person name="Eisen M.B."/>
            <person name="Smith D.R."/>
            <person name="Bergman C.M."/>
            <person name="Oliver B."/>
            <person name="Markow T.A."/>
            <person name="Kaufman T.C."/>
            <person name="Kellis M."/>
            <person name="Gelbart W."/>
            <person name="Iyer V.N."/>
            <person name="Pollard D.A."/>
            <person name="Sackton T.B."/>
            <person name="Larracuente A.M."/>
            <person name="Singh N.D."/>
            <person name="Abad J.P."/>
            <person name="Abt D.N."/>
            <person name="Adryan B."/>
            <person name="Aguade M."/>
            <person name="Akashi H."/>
            <person name="Anderson W.W."/>
            <person name="Aquadro C.F."/>
            <person name="Ardell D.H."/>
            <person name="Arguello R."/>
            <person name="Artieri C.G."/>
            <person name="Barbash D.A."/>
            <person name="Barker D."/>
            <person name="Barsanti P."/>
            <person name="Batterham P."/>
            <person name="Batzoglou S."/>
            <person name="Begun D."/>
            <person name="Bhutkar A."/>
            <person name="Blanco E."/>
            <person name="Bosak S.A."/>
            <person name="Bradley R.K."/>
            <person name="Brand A.D."/>
            <person name="Brent M.R."/>
            <person name="Brooks A.N."/>
            <person name="Brown R.H."/>
            <person name="Butlin R.K."/>
            <person name="Caggese C."/>
            <person name="Calvi B.R."/>
            <person name="Bernardo de Carvalho A."/>
            <person name="Caspi A."/>
            <person name="Castrezana S."/>
            <person name="Celniker S.E."/>
            <person name="Chang J.L."/>
            <person name="Chapple C."/>
            <person name="Chatterji S."/>
            <person name="Chinwalla A."/>
            <person name="Civetta A."/>
            <person name="Clifton S.W."/>
            <person name="Comeron J.M."/>
            <person name="Costello J.C."/>
            <person name="Coyne J.A."/>
            <person name="Daub J."/>
            <person name="David R.G."/>
            <person name="Delcher A.L."/>
            <person name="Delehaunty K."/>
            <person name="Do C.B."/>
            <person name="Ebling H."/>
            <person name="Edwards K."/>
            <person name="Eickbush T."/>
            <person name="Evans J.D."/>
            <person name="Filipski A."/>
            <person name="Findeiss S."/>
            <person name="Freyhult E."/>
            <person name="Fulton L."/>
            <person name="Fulton R."/>
            <person name="Garcia A.C."/>
            <person name="Gardiner A."/>
            <person name="Garfield D.A."/>
            <person name="Garvin B.E."/>
            <person name="Gibson G."/>
            <person name="Gilbert D."/>
            <person name="Gnerre S."/>
            <person name="Godfrey J."/>
            <person name="Good R."/>
            <person name="Gotea V."/>
            <person name="Gravely B."/>
            <person name="Greenberg A.J."/>
            <person name="Griffiths-Jones S."/>
            <person name="Gross S."/>
            <person name="Guigo R."/>
            <person name="Gustafson E.A."/>
            <person name="Haerty W."/>
            <person name="Hahn M.W."/>
            <person name="Halligan D.L."/>
            <person name="Halpern A.L."/>
            <person name="Halter G.M."/>
            <person name="Han M.V."/>
            <person name="Heger A."/>
            <person name="Hillier L."/>
            <person name="Hinrichs A.S."/>
            <person name="Holmes I."/>
            <person name="Hoskins R.A."/>
            <person name="Hubisz M.J."/>
            <person name="Hultmark D."/>
            <person name="Huntley M.A."/>
            <person name="Jaffe D.B."/>
            <person name="Jagadeeshan S."/>
            <person name="Jeck W.R."/>
            <person name="Johnson J."/>
            <person name="Jones C.D."/>
            <person name="Jordan W.C."/>
            <person name="Karpen G.H."/>
            <person name="Kataoka E."/>
            <person name="Keightley P.D."/>
            <person name="Kheradpour P."/>
            <person name="Kirkness E.F."/>
            <person name="Koerich L.B."/>
            <person name="Kristiansen K."/>
            <person name="Kudrna D."/>
            <person name="Kulathinal R.J."/>
            <person name="Kumar S."/>
            <person name="Kwok R."/>
            <person name="Lander E."/>
            <person name="Langley C.H."/>
            <person name="Lapoint R."/>
            <person name="Lazzaro B.P."/>
            <person name="Lee S.J."/>
            <person name="Levesque L."/>
            <person name="Li R."/>
            <person name="Lin C.F."/>
            <person name="Lin M.F."/>
            <person name="Lindblad-Toh K."/>
            <person name="Llopart A."/>
            <person name="Long M."/>
            <person name="Low L."/>
            <person name="Lozovsky E."/>
            <person name="Lu J."/>
            <person name="Luo M."/>
            <person name="Machado C.A."/>
            <person name="Makalowski W."/>
            <person name="Marzo M."/>
            <person name="Matsuda M."/>
            <person name="Matzkin L."/>
            <person name="McAllister B."/>
            <person name="McBride C.S."/>
            <person name="McKernan B."/>
            <person name="McKernan K."/>
            <person name="Mendez-Lago M."/>
            <person name="Minx P."/>
            <person name="Mollenhauer M.U."/>
            <person name="Montooth K."/>
            <person name="Mount S.M."/>
            <person name="Mu X."/>
            <person name="Myers E."/>
            <person name="Negre B."/>
            <person name="Newfeld S."/>
            <person name="Nielsen R."/>
            <person name="Noor M.A."/>
            <person name="O'Grady P."/>
            <person name="Pachter L."/>
            <person name="Papaceit M."/>
            <person name="Parisi M.J."/>
            <person name="Parisi M."/>
            <person name="Parts L."/>
            <person name="Pedersen J.S."/>
            <person name="Pesole G."/>
            <person name="Phillippy A.M."/>
            <person name="Ponting C.P."/>
            <person name="Pop M."/>
            <person name="Porcelli D."/>
            <person name="Powell J.R."/>
            <person name="Prohaska S."/>
            <person name="Pruitt K."/>
            <person name="Puig M."/>
            <person name="Quesneville H."/>
            <person name="Ram K.R."/>
            <person name="Rand D."/>
            <person name="Rasmussen M.D."/>
            <person name="Reed L.K."/>
            <person name="Reenan R."/>
            <person name="Reily A."/>
            <person name="Remington K.A."/>
            <person name="Rieger T.T."/>
            <person name="Ritchie M.G."/>
            <person name="Robin C."/>
            <person name="Rogers Y.H."/>
            <person name="Rohde C."/>
            <person name="Rozas J."/>
            <person name="Rubenfield M.J."/>
            <person name="Ruiz A."/>
            <person name="Russo S."/>
            <person name="Salzberg S.L."/>
            <person name="Sanchez-Gracia A."/>
            <person name="Saranga D.J."/>
            <person name="Sato H."/>
            <person name="Schaeffer S.W."/>
            <person name="Schatz M.C."/>
            <person name="Schlenke T."/>
            <person name="Schwartz R."/>
            <person name="Segarra C."/>
            <person name="Singh R.S."/>
            <person name="Sirot L."/>
            <person name="Sirota M."/>
            <person name="Sisneros N.B."/>
            <person name="Smith C.D."/>
            <person name="Smith T.F."/>
            <person name="Spieth J."/>
            <person name="Stage D.E."/>
            <person name="Stark A."/>
            <person name="Stephan W."/>
            <person name="Strausberg R.L."/>
            <person name="Strempel S."/>
            <person name="Sturgill D."/>
            <person name="Sutton G."/>
            <person name="Sutton G.G."/>
            <person name="Tao W."/>
            <person name="Teichmann S."/>
            <person name="Tobari Y.N."/>
            <person name="Tomimura Y."/>
            <person name="Tsolas J.M."/>
            <person name="Valente V.L."/>
            <person name="Venter E."/>
            <person name="Venter J.C."/>
            <person name="Vicario S."/>
            <person name="Vieira F.G."/>
            <person name="Vilella A.J."/>
            <person name="Villasante A."/>
            <person name="Walenz B."/>
            <person name="Wang J."/>
            <person name="Wasserman M."/>
            <person name="Watts T."/>
            <person name="Wilson D."/>
            <person name="Wilson R.K."/>
            <person name="Wing R.A."/>
            <person name="Wolfner M.F."/>
            <person name="Wong A."/>
            <person name="Wong G.K."/>
            <person name="Wu C.I."/>
            <person name="Wu G."/>
            <person name="Yamamoto D."/>
            <person name="Yang H.P."/>
            <person name="Yang S.P."/>
            <person name="Yorke J.A."/>
            <person name="Yoshida K."/>
            <person name="Zdobnov E."/>
            <person name="Zhang P."/>
            <person name="Zhang Y."/>
            <person name="Zimin A.V."/>
            <person name="Baldwin J."/>
            <person name="Abdouelleil A."/>
            <person name="Abdulkadir J."/>
            <person name="Abebe A."/>
            <person name="Abera B."/>
            <person name="Abreu J."/>
            <person name="Acer S.C."/>
            <person name="Aftuck L."/>
            <person name="Alexander A."/>
            <person name="An P."/>
            <person name="Anderson E."/>
            <person name="Anderson S."/>
            <person name="Arachi H."/>
            <person name="Azer M."/>
            <person name="Bachantsang P."/>
            <person name="Barry A."/>
            <person name="Bayul T."/>
            <person name="Berlin A."/>
            <person name="Bessette D."/>
            <person name="Bloom T."/>
            <person name="Blye J."/>
            <person name="Boguslavskiy L."/>
            <person name="Bonnet C."/>
            <person name="Boukhgalter B."/>
            <person name="Bourzgui I."/>
            <person name="Brown A."/>
            <person name="Cahill P."/>
            <person name="Channer S."/>
            <person name="Cheshatsang Y."/>
            <person name="Chuda L."/>
            <person name="Citroen M."/>
            <person name="Collymore A."/>
            <person name="Cooke P."/>
            <person name="Costello M."/>
            <person name="D'Aco K."/>
            <person name="Daza R."/>
            <person name="De Haan G."/>
            <person name="DeGray S."/>
            <person name="DeMaso C."/>
            <person name="Dhargay N."/>
            <person name="Dooley K."/>
            <person name="Dooley E."/>
            <person name="Doricent M."/>
            <person name="Dorje P."/>
            <person name="Dorjee K."/>
            <person name="Dupes A."/>
            <person name="Elong R."/>
            <person name="Falk J."/>
            <person name="Farina A."/>
            <person name="Faro S."/>
            <person name="Ferguson D."/>
            <person name="Fisher S."/>
            <person name="Foley C.D."/>
            <person name="Franke A."/>
            <person name="Friedrich D."/>
            <person name="Gadbois L."/>
            <person name="Gearin G."/>
            <person name="Gearin C.R."/>
            <person name="Giannoukos G."/>
            <person name="Goode T."/>
            <person name="Graham J."/>
            <person name="Grandbois E."/>
            <person name="Grewal S."/>
            <person name="Gyaltsen K."/>
            <person name="Hafez N."/>
            <person name="Hagos B."/>
            <person name="Hall J."/>
            <person name="Henson C."/>
            <person name="Hollinger A."/>
            <person name="Honan T."/>
            <person name="Huard M.D."/>
            <person name="Hughes L."/>
            <person name="Hurhula B."/>
            <person name="Husby M.E."/>
            <person name="Kamat A."/>
            <person name="Kanga B."/>
            <person name="Kashin S."/>
            <person name="Khazanovich D."/>
            <person name="Kisner P."/>
            <person name="Lance K."/>
            <person name="Lara M."/>
            <person name="Lee W."/>
            <person name="Lennon N."/>
            <person name="Letendre F."/>
            <person name="LeVine R."/>
            <person name="Lipovsky A."/>
            <person name="Liu X."/>
            <person name="Liu J."/>
            <person name="Liu S."/>
            <person name="Lokyitsang T."/>
            <person name="Lokyitsang Y."/>
            <person name="Lubonja R."/>
            <person name="Lui A."/>
            <person name="MacDonald P."/>
            <person name="Magnisalis V."/>
            <person name="Maru K."/>
            <person name="Matthews C."/>
            <person name="McCusker W."/>
            <person name="McDonough S."/>
            <person name="Mehta T."/>
            <person name="Meldrim J."/>
            <person name="Meneus L."/>
            <person name="Mihai O."/>
            <person name="Mihalev A."/>
            <person name="Mihova T."/>
            <person name="Mittelman R."/>
            <person name="Mlenga V."/>
            <person name="Montmayeur A."/>
            <person name="Mulrain L."/>
            <person name="Navidi A."/>
            <person name="Naylor J."/>
            <person name="Negash T."/>
            <person name="Nguyen T."/>
            <person name="Nguyen N."/>
            <person name="Nicol R."/>
            <person name="Norbu C."/>
            <person name="Norbu N."/>
            <person name="Novod N."/>
            <person name="O'Neill B."/>
            <person name="Osman S."/>
            <person name="Markiewicz E."/>
            <person name="Oyono O.L."/>
            <person name="Patti C."/>
            <person name="Phunkhang P."/>
            <person name="Pierre F."/>
            <person name="Priest M."/>
            <person name="Raghuraman S."/>
            <person name="Rege F."/>
            <person name="Reyes R."/>
            <person name="Rise C."/>
            <person name="Rogov P."/>
            <person name="Ross K."/>
            <person name="Ryan E."/>
            <person name="Settipalli S."/>
            <person name="Shea T."/>
            <person name="Sherpa N."/>
            <person name="Shi L."/>
            <person name="Shih D."/>
            <person name="Sparrow T."/>
            <person name="Spaulding J."/>
            <person name="Stalker J."/>
            <person name="Stange-Thomann N."/>
            <person name="Stavropoulos S."/>
            <person name="Stone C."/>
            <person name="Strader C."/>
            <person name="Tesfaye S."/>
            <person name="Thomson T."/>
            <person name="Thoulutsang Y."/>
            <person name="Thoulutsang D."/>
            <person name="Topham K."/>
            <person name="Topping I."/>
            <person name="Tsamla T."/>
            <person name="Vassiliev H."/>
            <person name="Vo A."/>
            <person name="Wangchuk T."/>
            <person name="Wangdi T."/>
            <person name="Weiand M."/>
            <person name="Wilkinson J."/>
            <person name="Wilson A."/>
            <person name="Yadav S."/>
            <person name="Young G."/>
            <person name="Yu Q."/>
            <person name="Zembek L."/>
            <person name="Zhong D."/>
            <person name="Zimmer A."/>
            <person name="Zwirko Z."/>
            <person name="Jaffe D.B."/>
            <person name="Alvarez P."/>
            <person name="Brockman W."/>
            <person name="Butler J."/>
            <person name="Chin C."/>
            <person name="Gnerre S."/>
            <person name="Grabherr M."/>
            <person name="Kleber M."/>
            <person name="Mauceli E."/>
            <person name="MacCallum I."/>
        </authorList>
    </citation>
    <scope>NUCLEOTIDE SEQUENCE [LARGE SCALE GENOMIC DNA]</scope>
    <source>
        <strain evidence="10">MSH-3 / Tucson 14011-0111.49</strain>
    </source>
</reference>
<feature type="region of interest" description="Disordered" evidence="6">
    <location>
        <begin position="63"/>
        <end position="86"/>
    </location>
</feature>
<accession>B4G6K0</accession>
<dbReference type="CDD" id="cd06257">
    <property type="entry name" value="DnaJ"/>
    <property type="match status" value="1"/>
</dbReference>
<dbReference type="STRING" id="7234.B4G6K0"/>
<dbReference type="SMR" id="B4G6K0"/>
<evidence type="ECO:0000256" key="6">
    <source>
        <dbReference type="SAM" id="MobiDB-lite"/>
    </source>
</evidence>
<dbReference type="HOGENOM" id="CLU_017633_12_6_1"/>
<keyword evidence="7" id="KW-0812">Transmembrane</keyword>
<dbReference type="GO" id="GO:0051087">
    <property type="term" value="F:protein-folding chaperone binding"/>
    <property type="evidence" value="ECO:0007669"/>
    <property type="project" value="TreeGrafter"/>
</dbReference>
<dbReference type="SUPFAM" id="SSF46565">
    <property type="entry name" value="Chaperone J-domain"/>
    <property type="match status" value="1"/>
</dbReference>
<dbReference type="PhylomeDB" id="B4G6K0"/>
<evidence type="ECO:0000256" key="3">
    <source>
        <dbReference type="ARBA" id="ARBA00041533"/>
    </source>
</evidence>
<feature type="domain" description="J" evidence="8">
    <location>
        <begin position="4"/>
        <end position="68"/>
    </location>
</feature>
<feature type="transmembrane region" description="Helical" evidence="7">
    <location>
        <begin position="88"/>
        <end position="110"/>
    </location>
</feature>